<proteinExistence type="predicted"/>
<accession>A0AAV3QBH5</accession>
<dbReference type="Gene3D" id="2.40.50.140">
    <property type="entry name" value="Nucleic acid-binding proteins"/>
    <property type="match status" value="1"/>
</dbReference>
<comment type="caution">
    <text evidence="1">The sequence shown here is derived from an EMBL/GenBank/DDBJ whole genome shotgun (WGS) entry which is preliminary data.</text>
</comment>
<sequence>MGQSTLLISQINPQTRSWTVRVTITEDIPTITCGTGSSKLKRYIFTDDEGNEVIALIFNNHIPLFGTNVGAIQSL</sequence>
<name>A0AAV3QBH5_LITER</name>
<gene>
    <name evidence="1" type="ORF">LIER_16534</name>
</gene>
<dbReference type="InterPro" id="IPR012340">
    <property type="entry name" value="NA-bd_OB-fold"/>
</dbReference>
<dbReference type="EMBL" id="BAABME010003705">
    <property type="protein sequence ID" value="GAA0159843.1"/>
    <property type="molecule type" value="Genomic_DNA"/>
</dbReference>
<evidence type="ECO:0000313" key="2">
    <source>
        <dbReference type="Proteomes" id="UP001454036"/>
    </source>
</evidence>
<dbReference type="Proteomes" id="UP001454036">
    <property type="component" value="Unassembled WGS sequence"/>
</dbReference>
<keyword evidence="2" id="KW-1185">Reference proteome</keyword>
<evidence type="ECO:0000313" key="1">
    <source>
        <dbReference type="EMBL" id="GAA0159843.1"/>
    </source>
</evidence>
<reference evidence="1 2" key="1">
    <citation type="submission" date="2024-01" db="EMBL/GenBank/DDBJ databases">
        <title>The complete chloroplast genome sequence of Lithospermum erythrorhizon: insights into the phylogenetic relationship among Boraginaceae species and the maternal lineages of purple gromwells.</title>
        <authorList>
            <person name="Okada T."/>
            <person name="Watanabe K."/>
        </authorList>
    </citation>
    <scope>NUCLEOTIDE SEQUENCE [LARGE SCALE GENOMIC DNA]</scope>
</reference>
<organism evidence="1 2">
    <name type="scientific">Lithospermum erythrorhizon</name>
    <name type="common">Purple gromwell</name>
    <name type="synonym">Lithospermum officinale var. erythrorhizon</name>
    <dbReference type="NCBI Taxonomy" id="34254"/>
    <lineage>
        <taxon>Eukaryota</taxon>
        <taxon>Viridiplantae</taxon>
        <taxon>Streptophyta</taxon>
        <taxon>Embryophyta</taxon>
        <taxon>Tracheophyta</taxon>
        <taxon>Spermatophyta</taxon>
        <taxon>Magnoliopsida</taxon>
        <taxon>eudicotyledons</taxon>
        <taxon>Gunneridae</taxon>
        <taxon>Pentapetalae</taxon>
        <taxon>asterids</taxon>
        <taxon>lamiids</taxon>
        <taxon>Boraginales</taxon>
        <taxon>Boraginaceae</taxon>
        <taxon>Boraginoideae</taxon>
        <taxon>Lithospermeae</taxon>
        <taxon>Lithospermum</taxon>
    </lineage>
</organism>
<protein>
    <submittedName>
        <fullName evidence="1">Uncharacterized protein</fullName>
    </submittedName>
</protein>
<dbReference type="AlphaFoldDB" id="A0AAV3QBH5"/>